<keyword evidence="3" id="KW-1185">Reference proteome</keyword>
<organism evidence="2 3">
    <name type="scientific">Polyplosphaeria fusca</name>
    <dbReference type="NCBI Taxonomy" id="682080"/>
    <lineage>
        <taxon>Eukaryota</taxon>
        <taxon>Fungi</taxon>
        <taxon>Dikarya</taxon>
        <taxon>Ascomycota</taxon>
        <taxon>Pezizomycotina</taxon>
        <taxon>Dothideomycetes</taxon>
        <taxon>Pleosporomycetidae</taxon>
        <taxon>Pleosporales</taxon>
        <taxon>Tetraplosphaeriaceae</taxon>
        <taxon>Polyplosphaeria</taxon>
    </lineage>
</organism>
<dbReference type="EMBL" id="ML996112">
    <property type="protein sequence ID" value="KAF2737951.1"/>
    <property type="molecule type" value="Genomic_DNA"/>
</dbReference>
<comment type="caution">
    <text evidence="2">The sequence shown here is derived from an EMBL/GenBank/DDBJ whole genome shotgun (WGS) entry which is preliminary data.</text>
</comment>
<evidence type="ECO:0000313" key="2">
    <source>
        <dbReference type="EMBL" id="KAF2737951.1"/>
    </source>
</evidence>
<evidence type="ECO:0000313" key="3">
    <source>
        <dbReference type="Proteomes" id="UP000799444"/>
    </source>
</evidence>
<feature type="region of interest" description="Disordered" evidence="1">
    <location>
        <begin position="111"/>
        <end position="146"/>
    </location>
</feature>
<evidence type="ECO:0000256" key="1">
    <source>
        <dbReference type="SAM" id="MobiDB-lite"/>
    </source>
</evidence>
<name>A0A9P4R6N2_9PLEO</name>
<proteinExistence type="predicted"/>
<sequence length="168" mass="18041">MACFANTTCTICTIEAIVLHSAAAPWSPVPVNPAFVQSAMVVVRHCKSAAAVHRGTGSFIIAFLQNAPRVRNIPTGSHMEDLDRRPDLRCGFPLWAVECKGTTPTTMMSLLSRSRARQRQPMSTTKSNRDDAPSPARAMTRGHAAASSCSIQGNSIVCSVTTMNADRP</sequence>
<accession>A0A9P4R6N2</accession>
<gene>
    <name evidence="2" type="ORF">EJ04DRAFT_79791</name>
</gene>
<reference evidence="2" key="1">
    <citation type="journal article" date="2020" name="Stud. Mycol.">
        <title>101 Dothideomycetes genomes: a test case for predicting lifestyles and emergence of pathogens.</title>
        <authorList>
            <person name="Haridas S."/>
            <person name="Albert R."/>
            <person name="Binder M."/>
            <person name="Bloem J."/>
            <person name="Labutti K."/>
            <person name="Salamov A."/>
            <person name="Andreopoulos B."/>
            <person name="Baker S."/>
            <person name="Barry K."/>
            <person name="Bills G."/>
            <person name="Bluhm B."/>
            <person name="Cannon C."/>
            <person name="Castanera R."/>
            <person name="Culley D."/>
            <person name="Daum C."/>
            <person name="Ezra D."/>
            <person name="Gonzalez J."/>
            <person name="Henrissat B."/>
            <person name="Kuo A."/>
            <person name="Liang C."/>
            <person name="Lipzen A."/>
            <person name="Lutzoni F."/>
            <person name="Magnuson J."/>
            <person name="Mondo S."/>
            <person name="Nolan M."/>
            <person name="Ohm R."/>
            <person name="Pangilinan J."/>
            <person name="Park H.-J."/>
            <person name="Ramirez L."/>
            <person name="Alfaro M."/>
            <person name="Sun H."/>
            <person name="Tritt A."/>
            <person name="Yoshinaga Y."/>
            <person name="Zwiers L.-H."/>
            <person name="Turgeon B."/>
            <person name="Goodwin S."/>
            <person name="Spatafora J."/>
            <person name="Crous P."/>
            <person name="Grigoriev I."/>
        </authorList>
    </citation>
    <scope>NUCLEOTIDE SEQUENCE</scope>
    <source>
        <strain evidence="2">CBS 125425</strain>
    </source>
</reference>
<protein>
    <submittedName>
        <fullName evidence="2">Uncharacterized protein</fullName>
    </submittedName>
</protein>
<dbReference type="AlphaFoldDB" id="A0A9P4R6N2"/>
<dbReference type="Proteomes" id="UP000799444">
    <property type="component" value="Unassembled WGS sequence"/>
</dbReference>